<evidence type="ECO:0000313" key="2">
    <source>
        <dbReference type="WBParaSite" id="RSKR_0001040700.1"/>
    </source>
</evidence>
<protein>
    <submittedName>
        <fullName evidence="2">Saposin B-type domain-containing protein</fullName>
    </submittedName>
</protein>
<accession>A0AC35UD22</accession>
<sequence>MKVLSFLILISSSVSIHASPKCDLCTYIIGIAEKHFIAKDSEASLLTFLTQGCVHVMNQNPGAGHFCMQFVHENIDTIYGDFESGKTTCDVCDATGMCIPPDMCASPTNSKKEDLPKALETSGICNMCHFIIATGEKAFKNGEPESTLLTNLTRECYAFMSTGSQEPTYICLNLVNKYIDTLYADFTKGVTTCSLCNSGDYCTAKDNCQN</sequence>
<evidence type="ECO:0000313" key="1">
    <source>
        <dbReference type="Proteomes" id="UP000095286"/>
    </source>
</evidence>
<organism evidence="1 2">
    <name type="scientific">Rhabditophanes sp. KR3021</name>
    <dbReference type="NCBI Taxonomy" id="114890"/>
    <lineage>
        <taxon>Eukaryota</taxon>
        <taxon>Metazoa</taxon>
        <taxon>Ecdysozoa</taxon>
        <taxon>Nematoda</taxon>
        <taxon>Chromadorea</taxon>
        <taxon>Rhabditida</taxon>
        <taxon>Tylenchina</taxon>
        <taxon>Panagrolaimomorpha</taxon>
        <taxon>Strongyloidoidea</taxon>
        <taxon>Alloionematidae</taxon>
        <taxon>Rhabditophanes</taxon>
    </lineage>
</organism>
<dbReference type="WBParaSite" id="RSKR_0001040700.1">
    <property type="protein sequence ID" value="RSKR_0001040700.1"/>
    <property type="gene ID" value="RSKR_0001040700"/>
</dbReference>
<reference evidence="2" key="1">
    <citation type="submission" date="2016-11" db="UniProtKB">
        <authorList>
            <consortium name="WormBaseParasite"/>
        </authorList>
    </citation>
    <scope>IDENTIFICATION</scope>
    <source>
        <strain evidence="2">KR3021</strain>
    </source>
</reference>
<name>A0AC35UD22_9BILA</name>
<dbReference type="Proteomes" id="UP000095286">
    <property type="component" value="Unplaced"/>
</dbReference>
<proteinExistence type="predicted"/>